<feature type="compositionally biased region" description="Basic and acidic residues" evidence="5">
    <location>
        <begin position="532"/>
        <end position="550"/>
    </location>
</feature>
<comment type="caution">
    <text evidence="7">The sequence shown here is derived from an EMBL/GenBank/DDBJ whole genome shotgun (WGS) entry which is preliminary data.</text>
</comment>
<feature type="compositionally biased region" description="Low complexity" evidence="5">
    <location>
        <begin position="599"/>
        <end position="614"/>
    </location>
</feature>
<protein>
    <recommendedName>
        <fullName evidence="6">TPX2 C-terminal domain-containing protein</fullName>
    </recommendedName>
</protein>
<feature type="compositionally biased region" description="Low complexity" evidence="5">
    <location>
        <begin position="57"/>
        <end position="71"/>
    </location>
</feature>
<dbReference type="GO" id="GO:0005856">
    <property type="term" value="C:cytoskeleton"/>
    <property type="evidence" value="ECO:0007669"/>
    <property type="project" value="UniProtKB-SubCell"/>
</dbReference>
<dbReference type="Proteomes" id="UP000559027">
    <property type="component" value="Unassembled WGS sequence"/>
</dbReference>
<feature type="region of interest" description="Disordered" evidence="5">
    <location>
        <begin position="532"/>
        <end position="559"/>
    </location>
</feature>
<keyword evidence="3" id="KW-0963">Cytoplasm</keyword>
<feature type="compositionally biased region" description="Basic and acidic residues" evidence="5">
    <location>
        <begin position="768"/>
        <end position="801"/>
    </location>
</feature>
<sequence>MHPMLTDEDLSLRHLPEDSDYSFSFQIPTTSLPKGGDLMADDDTFFEGANPNFTLSTPAPTRAAIRPPTRILQGLTPRPSTFESSPPPQQSRTSPPSESPSTSYVHAESHSSPIIEGPISSKQLRSSEEEGSNEERKHKHQDQEESQERNPCSSTSTTSSATLNDILSQPPIFPERSSLGSQPEDGHSGLDLPQNDLRVNEPSAVVDEVKVEQQENANPKVRRSSRLGIKTGRSSTRKNPRSTAATKPLQQSTVASGILKSRREKKAAATKIEKGLVKSSLPTITTRALSKQYTKPDIPMGPSDADRSLGSDLSVSSFVPGEGAAGRLVMYSQQLMSTQNGAAGPINQSTEPNYISEYKTAQQDGHEIQDVNMYLEDRLNPCIAGNTHANNFGDQDDDRDKPLTISQLSPRKLGAVRSFTVEPQDNSTPSVLPPLPVLKPIFDASSKKRQAPTSLVSRHDQQARKRGRKNSNAVSVKELSGSTTHVPVNTIVSTSSVPQSLVASAVLSVPLVLGSSGSGVCVESPNVIVEKEGGRREANEENVADDEHAKIQPSSDMISTSGCGSSVLVAGSGPPAISKQVVKRPVEIGARSRTRRVSKLSSSASSGRSLRPRSVSNSVSTRADVLRANERGKRLAQIRARRGGRTKDQLGKSRPLEKKTGSVEGHEMSTSASELRRSDMTYPTSSTRPVEFNFASDLRIQQRMTRSTSSLSSSSGGNKSTRAHPIPDSGTIHAHINTSQAHRKENVHPVIAQPFHWATDERIKQRKEFDDMVKEKEREREQIEEQKRKEREEEKEREIRELRKRLIPKAHVVPDWYKDAPKKKKDEETIS</sequence>
<comment type="subcellular location">
    <subcellularLocation>
        <location evidence="1">Cytoplasm</location>
        <location evidence="1">Cytoskeleton</location>
    </subcellularLocation>
</comment>
<feature type="region of interest" description="Disordered" evidence="5">
    <location>
        <begin position="50"/>
        <end position="251"/>
    </location>
</feature>
<evidence type="ECO:0000256" key="4">
    <source>
        <dbReference type="ARBA" id="ARBA00023212"/>
    </source>
</evidence>
<feature type="compositionally biased region" description="Low complexity" evidence="5">
    <location>
        <begin position="90"/>
        <end position="103"/>
    </location>
</feature>
<keyword evidence="4" id="KW-0206">Cytoskeleton</keyword>
<evidence type="ECO:0000256" key="2">
    <source>
        <dbReference type="ARBA" id="ARBA00005885"/>
    </source>
</evidence>
<reference evidence="7 8" key="1">
    <citation type="journal article" date="2020" name="ISME J.">
        <title>Uncovering the hidden diversity of litter-decomposition mechanisms in mushroom-forming fungi.</title>
        <authorList>
            <person name="Floudas D."/>
            <person name="Bentzer J."/>
            <person name="Ahren D."/>
            <person name="Johansson T."/>
            <person name="Persson P."/>
            <person name="Tunlid A."/>
        </authorList>
    </citation>
    <scope>NUCLEOTIDE SEQUENCE [LARGE SCALE GENOMIC DNA]</scope>
    <source>
        <strain evidence="7 8">CBS 146.42</strain>
    </source>
</reference>
<comment type="similarity">
    <text evidence="2">Belongs to the TPX2 family.</text>
</comment>
<feature type="region of interest" description="Disordered" evidence="5">
    <location>
        <begin position="591"/>
        <end position="688"/>
    </location>
</feature>
<organism evidence="7 8">
    <name type="scientific">Leucocoprinus leucothites</name>
    <dbReference type="NCBI Taxonomy" id="201217"/>
    <lineage>
        <taxon>Eukaryota</taxon>
        <taxon>Fungi</taxon>
        <taxon>Dikarya</taxon>
        <taxon>Basidiomycota</taxon>
        <taxon>Agaricomycotina</taxon>
        <taxon>Agaricomycetes</taxon>
        <taxon>Agaricomycetidae</taxon>
        <taxon>Agaricales</taxon>
        <taxon>Agaricineae</taxon>
        <taxon>Agaricaceae</taxon>
        <taxon>Leucocoprinus</taxon>
    </lineage>
</organism>
<feature type="region of interest" description="Disordered" evidence="5">
    <location>
        <begin position="445"/>
        <end position="481"/>
    </location>
</feature>
<dbReference type="Pfam" id="PF06886">
    <property type="entry name" value="TPX2"/>
    <property type="match status" value="1"/>
</dbReference>
<feature type="compositionally biased region" description="Basic residues" evidence="5">
    <location>
        <begin position="634"/>
        <end position="644"/>
    </location>
</feature>
<feature type="region of interest" description="Disordered" evidence="5">
    <location>
        <begin position="703"/>
        <end position="732"/>
    </location>
</feature>
<feature type="compositionally biased region" description="Basic and acidic residues" evidence="5">
    <location>
        <begin position="624"/>
        <end position="633"/>
    </location>
</feature>
<evidence type="ECO:0000256" key="1">
    <source>
        <dbReference type="ARBA" id="ARBA00004245"/>
    </source>
</evidence>
<feature type="compositionally biased region" description="Polar residues" evidence="5">
    <location>
        <begin position="241"/>
        <end position="251"/>
    </location>
</feature>
<feature type="compositionally biased region" description="Basic and acidic residues" evidence="5">
    <location>
        <begin position="125"/>
        <end position="148"/>
    </location>
</feature>
<evidence type="ECO:0000313" key="7">
    <source>
        <dbReference type="EMBL" id="KAF5352534.1"/>
    </source>
</evidence>
<gene>
    <name evidence="7" type="ORF">D9756_006214</name>
</gene>
<keyword evidence="8" id="KW-1185">Reference proteome</keyword>
<feature type="compositionally biased region" description="Basic and acidic residues" evidence="5">
    <location>
        <begin position="645"/>
        <end position="667"/>
    </location>
</feature>
<name>A0A8H5D2K5_9AGAR</name>
<feature type="compositionally biased region" description="Polar residues" evidence="5">
    <location>
        <begin position="470"/>
        <end position="481"/>
    </location>
</feature>
<evidence type="ECO:0000256" key="3">
    <source>
        <dbReference type="ARBA" id="ARBA00022490"/>
    </source>
</evidence>
<evidence type="ECO:0000313" key="8">
    <source>
        <dbReference type="Proteomes" id="UP000559027"/>
    </source>
</evidence>
<feature type="region of interest" description="Disordered" evidence="5">
    <location>
        <begin position="26"/>
        <end position="45"/>
    </location>
</feature>
<feature type="region of interest" description="Disordered" evidence="5">
    <location>
        <begin position="768"/>
        <end position="805"/>
    </location>
</feature>
<dbReference type="InterPro" id="IPR027329">
    <property type="entry name" value="TPX2_C"/>
</dbReference>
<proteinExistence type="inferred from homology"/>
<dbReference type="AlphaFoldDB" id="A0A8H5D2K5"/>
<accession>A0A8H5D2K5</accession>
<evidence type="ECO:0000256" key="5">
    <source>
        <dbReference type="SAM" id="MobiDB-lite"/>
    </source>
</evidence>
<dbReference type="EMBL" id="JAACJO010000011">
    <property type="protein sequence ID" value="KAF5352534.1"/>
    <property type="molecule type" value="Genomic_DNA"/>
</dbReference>
<dbReference type="OrthoDB" id="3242303at2759"/>
<evidence type="ECO:0000259" key="6">
    <source>
        <dbReference type="Pfam" id="PF06886"/>
    </source>
</evidence>
<feature type="domain" description="TPX2 C-terminal" evidence="6">
    <location>
        <begin position="755"/>
        <end position="827"/>
    </location>
</feature>